<dbReference type="GO" id="GO:0005975">
    <property type="term" value="P:carbohydrate metabolic process"/>
    <property type="evidence" value="ECO:0007669"/>
    <property type="project" value="InterPro"/>
</dbReference>
<dbReference type="InterPro" id="IPR011330">
    <property type="entry name" value="Glyco_hydro/deAcase_b/a-brl"/>
</dbReference>
<gene>
    <name evidence="3" type="ORF">CR205_00440</name>
</gene>
<evidence type="ECO:0000256" key="1">
    <source>
        <dbReference type="SAM" id="MobiDB-lite"/>
    </source>
</evidence>
<dbReference type="AlphaFoldDB" id="A0A2W0HB54"/>
<feature type="region of interest" description="Disordered" evidence="1">
    <location>
        <begin position="1"/>
        <end position="28"/>
    </location>
</feature>
<feature type="domain" description="NodB homology" evidence="2">
    <location>
        <begin position="70"/>
        <end position="263"/>
    </location>
</feature>
<reference evidence="3 4" key="1">
    <citation type="submission" date="2017-10" db="EMBL/GenBank/DDBJ databases">
        <title>Bacillus sp. nov., a halophilic bacterium isolated from a Yangshapao Lake.</title>
        <authorList>
            <person name="Wang H."/>
        </authorList>
    </citation>
    <scope>NUCLEOTIDE SEQUENCE [LARGE SCALE GENOMIC DNA]</scope>
    <source>
        <strain evidence="3 4">YSP-3</strain>
    </source>
</reference>
<evidence type="ECO:0000313" key="4">
    <source>
        <dbReference type="Proteomes" id="UP000248066"/>
    </source>
</evidence>
<dbReference type="SUPFAM" id="SSF88713">
    <property type="entry name" value="Glycoside hydrolase/deacetylase"/>
    <property type="match status" value="1"/>
</dbReference>
<dbReference type="Proteomes" id="UP000248066">
    <property type="component" value="Unassembled WGS sequence"/>
</dbReference>
<dbReference type="InterPro" id="IPR002509">
    <property type="entry name" value="NODB_dom"/>
</dbReference>
<organism evidence="3 4">
    <name type="scientific">Alteribacter lacisalsi</name>
    <dbReference type="NCBI Taxonomy" id="2045244"/>
    <lineage>
        <taxon>Bacteria</taxon>
        <taxon>Bacillati</taxon>
        <taxon>Bacillota</taxon>
        <taxon>Bacilli</taxon>
        <taxon>Bacillales</taxon>
        <taxon>Bacillaceae</taxon>
        <taxon>Alteribacter</taxon>
    </lineage>
</organism>
<feature type="compositionally biased region" description="Polar residues" evidence="1">
    <location>
        <begin position="1"/>
        <end position="12"/>
    </location>
</feature>
<dbReference type="PANTHER" id="PTHR10587">
    <property type="entry name" value="GLYCOSYL TRANSFERASE-RELATED"/>
    <property type="match status" value="1"/>
</dbReference>
<dbReference type="PANTHER" id="PTHR10587:SF134">
    <property type="entry name" value="SECRETED PROTEIN"/>
    <property type="match status" value="1"/>
</dbReference>
<dbReference type="GO" id="GO:0016810">
    <property type="term" value="F:hydrolase activity, acting on carbon-nitrogen (but not peptide) bonds"/>
    <property type="evidence" value="ECO:0007669"/>
    <property type="project" value="InterPro"/>
</dbReference>
<dbReference type="PROSITE" id="PS51677">
    <property type="entry name" value="NODB"/>
    <property type="match status" value="1"/>
</dbReference>
<proteinExistence type="predicted"/>
<dbReference type="Pfam" id="PF01522">
    <property type="entry name" value="Polysacc_deac_1"/>
    <property type="match status" value="1"/>
</dbReference>
<sequence length="272" mass="29500">MVFTPASPNLVSKDSPLRESARTAPEFTRDPVQAVDRETLLAELSDWDMEAGEWGERVTGVKNRHDTEEKVIALTFDACGGPLGNGIDEELISFLQENKIPATLFVNFRWIDEHEERFIDLADDPLFTIENHGTAHLPLSVQGNSAWGINGTSSPEEAVDEILVNQEHIAALTGNTPAFFRSGTAHYDEKAVEIVQMAGLEAVNFDILGDAGATYSAGQVEAALLESRPGSIALLHMNQPSSGTAEGVKRAVPALREAGFTFVHVGDYPLTE</sequence>
<evidence type="ECO:0000259" key="2">
    <source>
        <dbReference type="PROSITE" id="PS51677"/>
    </source>
</evidence>
<dbReference type="Gene3D" id="3.20.20.370">
    <property type="entry name" value="Glycoside hydrolase/deacetylase"/>
    <property type="match status" value="1"/>
</dbReference>
<protein>
    <submittedName>
        <fullName evidence="3">Polysaccharide deacetylase</fullName>
    </submittedName>
</protein>
<keyword evidence="4" id="KW-1185">Reference proteome</keyword>
<name>A0A2W0HB54_9BACI</name>
<dbReference type="EMBL" id="PDOF01000001">
    <property type="protein sequence ID" value="PYZ99103.1"/>
    <property type="molecule type" value="Genomic_DNA"/>
</dbReference>
<dbReference type="CDD" id="cd10955">
    <property type="entry name" value="CE4_BH0857_like"/>
    <property type="match status" value="1"/>
</dbReference>
<accession>A0A2W0HB54</accession>
<comment type="caution">
    <text evidence="3">The sequence shown here is derived from an EMBL/GenBank/DDBJ whole genome shotgun (WGS) entry which is preliminary data.</text>
</comment>
<dbReference type="OrthoDB" id="9784220at2"/>
<dbReference type="InterPro" id="IPR050248">
    <property type="entry name" value="Polysacc_deacetylase_ArnD"/>
</dbReference>
<evidence type="ECO:0000313" key="3">
    <source>
        <dbReference type="EMBL" id="PYZ99103.1"/>
    </source>
</evidence>